<accession>A0AAW9JUK6</accession>
<feature type="transmembrane region" description="Helical" evidence="1">
    <location>
        <begin position="69"/>
        <end position="87"/>
    </location>
</feature>
<feature type="transmembrane region" description="Helical" evidence="1">
    <location>
        <begin position="6"/>
        <end position="29"/>
    </location>
</feature>
<evidence type="ECO:0000256" key="1">
    <source>
        <dbReference type="SAM" id="Phobius"/>
    </source>
</evidence>
<keyword evidence="1" id="KW-0472">Membrane</keyword>
<comment type="caution">
    <text evidence="2">The sequence shown here is derived from an EMBL/GenBank/DDBJ whole genome shotgun (WGS) entry which is preliminary data.</text>
</comment>
<evidence type="ECO:0008006" key="4">
    <source>
        <dbReference type="Google" id="ProtNLM"/>
    </source>
</evidence>
<protein>
    <recommendedName>
        <fullName evidence="4">DUF3784 domain-containing protein</fullName>
    </recommendedName>
</protein>
<evidence type="ECO:0000313" key="2">
    <source>
        <dbReference type="EMBL" id="MDZ5760222.1"/>
    </source>
</evidence>
<dbReference type="AlphaFoldDB" id="A0AAW9JUK6"/>
<organism evidence="2 3">
    <name type="scientific">Carnobacterium maltaromaticum</name>
    <name type="common">Carnobacterium piscicola</name>
    <dbReference type="NCBI Taxonomy" id="2751"/>
    <lineage>
        <taxon>Bacteria</taxon>
        <taxon>Bacillati</taxon>
        <taxon>Bacillota</taxon>
        <taxon>Bacilli</taxon>
        <taxon>Lactobacillales</taxon>
        <taxon>Carnobacteriaceae</taxon>
        <taxon>Carnobacterium</taxon>
    </lineage>
</organism>
<dbReference type="Proteomes" id="UP001290462">
    <property type="component" value="Unassembled WGS sequence"/>
</dbReference>
<name>A0AAW9JUK6_CARML</name>
<dbReference type="RefSeq" id="WP_322809622.1">
    <property type="nucleotide sequence ID" value="NZ_JAVBVO010000005.1"/>
</dbReference>
<sequence length="92" mass="10243">MTILMFLFALILFATAGFLLSGKASILIINEKENQHAANQVFFKSYGALLLLCGIFALVLIFIHSTWLLLLFLVATCAIMLLLILGLNRRID</sequence>
<reference evidence="2" key="1">
    <citation type="submission" date="2023-08" db="EMBL/GenBank/DDBJ databases">
        <title>Genomic characterization of piscicolin 126 produced by Carnobacterium maltaromaticum CM22 strain isolated from salmon (Salmo salar).</title>
        <authorList>
            <person name="Gonzalez-Gragera E."/>
            <person name="Garcia-Lopez J.D."/>
            <person name="Teso-Perez C."/>
            <person name="Gimenez-Hernandez I."/>
            <person name="Peralta-Sanchez J.M."/>
            <person name="Valdivia E."/>
            <person name="Montalban-Lopez M."/>
            <person name="Martin-Platero A.M."/>
            <person name="Banos A."/>
            <person name="Martinez-Bueno M."/>
        </authorList>
    </citation>
    <scope>NUCLEOTIDE SEQUENCE</scope>
    <source>
        <strain evidence="2">CM22</strain>
    </source>
</reference>
<proteinExistence type="predicted"/>
<evidence type="ECO:0000313" key="3">
    <source>
        <dbReference type="Proteomes" id="UP001290462"/>
    </source>
</evidence>
<keyword evidence="1" id="KW-0812">Transmembrane</keyword>
<dbReference type="EMBL" id="JAVBVO010000005">
    <property type="protein sequence ID" value="MDZ5760222.1"/>
    <property type="molecule type" value="Genomic_DNA"/>
</dbReference>
<keyword evidence="1" id="KW-1133">Transmembrane helix</keyword>
<gene>
    <name evidence="2" type="ORF">RAK27_16410</name>
</gene>
<feature type="transmembrane region" description="Helical" evidence="1">
    <location>
        <begin position="41"/>
        <end position="63"/>
    </location>
</feature>